<feature type="region of interest" description="Disordered" evidence="1">
    <location>
        <begin position="91"/>
        <end position="124"/>
    </location>
</feature>
<reference evidence="2 3" key="1">
    <citation type="journal article" date="2024" name="J Genomics">
        <title>Draft genome sequencing and assembly of Favolaschia claudopus CIRM-BRFM 2984 isolated from oak limbs.</title>
        <authorList>
            <person name="Navarro D."/>
            <person name="Drula E."/>
            <person name="Chaduli D."/>
            <person name="Cazenave R."/>
            <person name="Ahrendt S."/>
            <person name="Wang J."/>
            <person name="Lipzen A."/>
            <person name="Daum C."/>
            <person name="Barry K."/>
            <person name="Grigoriev I.V."/>
            <person name="Favel A."/>
            <person name="Rosso M.N."/>
            <person name="Martin F."/>
        </authorList>
    </citation>
    <scope>NUCLEOTIDE SEQUENCE [LARGE SCALE GENOMIC DNA]</scope>
    <source>
        <strain evidence="2 3">CIRM-BRFM 2984</strain>
    </source>
</reference>
<keyword evidence="3" id="KW-1185">Reference proteome</keyword>
<dbReference type="Proteomes" id="UP001362999">
    <property type="component" value="Unassembled WGS sequence"/>
</dbReference>
<sequence>CSHVFVKQRFRPETGLDLYTSLNASIASKSGRVSSQSSHELSWTVLDLKRAPTTERCCDHCNPGLFDWFKPSNAHDPRILKYAADFIHSLPPPPSRPSSPASVMSDTGTAASFESGEFEPVKGK</sequence>
<name>A0AAV9ZI83_9AGAR</name>
<protein>
    <submittedName>
        <fullName evidence="2">Uncharacterized protein</fullName>
    </submittedName>
</protein>
<dbReference type="AlphaFoldDB" id="A0AAV9ZI83"/>
<feature type="non-terminal residue" evidence="2">
    <location>
        <position position="1"/>
    </location>
</feature>
<organism evidence="2 3">
    <name type="scientific">Favolaschia claudopus</name>
    <dbReference type="NCBI Taxonomy" id="2862362"/>
    <lineage>
        <taxon>Eukaryota</taxon>
        <taxon>Fungi</taxon>
        <taxon>Dikarya</taxon>
        <taxon>Basidiomycota</taxon>
        <taxon>Agaricomycotina</taxon>
        <taxon>Agaricomycetes</taxon>
        <taxon>Agaricomycetidae</taxon>
        <taxon>Agaricales</taxon>
        <taxon>Marasmiineae</taxon>
        <taxon>Mycenaceae</taxon>
        <taxon>Favolaschia</taxon>
    </lineage>
</organism>
<evidence type="ECO:0000256" key="1">
    <source>
        <dbReference type="SAM" id="MobiDB-lite"/>
    </source>
</evidence>
<gene>
    <name evidence="2" type="ORF">R3P38DRAFT_3454845</name>
</gene>
<dbReference type="EMBL" id="JAWWNJ010000141">
    <property type="protein sequence ID" value="KAK6984172.1"/>
    <property type="molecule type" value="Genomic_DNA"/>
</dbReference>
<accession>A0AAV9ZI83</accession>
<evidence type="ECO:0000313" key="3">
    <source>
        <dbReference type="Proteomes" id="UP001362999"/>
    </source>
</evidence>
<comment type="caution">
    <text evidence="2">The sequence shown here is derived from an EMBL/GenBank/DDBJ whole genome shotgun (WGS) entry which is preliminary data.</text>
</comment>
<proteinExistence type="predicted"/>
<evidence type="ECO:0000313" key="2">
    <source>
        <dbReference type="EMBL" id="KAK6984172.1"/>
    </source>
</evidence>